<name>A0ACC3MVQ5_9PEZI</name>
<evidence type="ECO:0000313" key="2">
    <source>
        <dbReference type="Proteomes" id="UP001281147"/>
    </source>
</evidence>
<sequence length="887" mass="97489">MALEVGHSSGPTLVNGTTTPSPAAEEELYDQLLRLRDAVVAGKHTSLRLPASAIEQLKATQNAPDAHAADSRQPYLNGAINGSAFATNHSQPQQSLSFPTFSGLPGLQHPPAPFSAAPSQTYGKKSTTGIDPIFLEKSESLVRAEGQLKRQRLERDLQVQLDQRKHSSRDKDPGADAPSPIDIDGALSRALERVKPISGLKAAGKAGSAASSSFDENDYYSSQVQSEWSSKASSSAFTGDFERLDGGDQVSSSRAKRSAHGKHPAAQGALFKDQRPTFVDDDEDTYNPEDEDDDYLPPDATAVDSFREQGPATGTQQVPPPEDDDSDYEPGEIAQDSNYPTSNYQAKQPAQTSPRVQVVRNHLTHIAAPQPNRVSPLATAKGPSIELELVNGRPEVVQKTTQRQRYAQSRVSTASPSANGISGSGKKRRNKKRKRDNEPTGRAKRRHIKQNAIETPASPVNQEPYIKDEPVSPPPFSNVAQTPSYSAPYSQQYRPQAVETGVASPIRAPQLQYVTEAPRSGLRYEHARPAVPTAVRAASPLPQRAVQRDNQDLRRVASLHYAQRPSSRQQRPYSPVGPYRTAAMTYGDPGFAQAVPPADDIAAPGYTEQAPVQEEIQYVHTDRSRSPPRSQQYRDPYAERASPALMPPPPVAAPRRIIQDQYGRRYYAAEEVPAPAYVPRASALPIEPRPQHEMPYECAPSHASAAYPQSAAQPVQYEPVDDRMAPPPPPARRQPAPEPQIAYVDANGYRVREYSSRPLESPRYAPEPTSPVYQQMRGYEQMPPPAPPPWEPTSPVYVSRSYSVRPEEPQPIPSSYVRQASMAPVQYVRQEAPPPQARAVSVMPSMDYGNQVHPPQRTYSYAAQAARYVNQYGEEVFPREVSELRYQ</sequence>
<evidence type="ECO:0000313" key="1">
    <source>
        <dbReference type="EMBL" id="KAK3703859.1"/>
    </source>
</evidence>
<accession>A0ACC3MVQ5</accession>
<dbReference type="EMBL" id="JAUTXU010000146">
    <property type="protein sequence ID" value="KAK3703859.1"/>
    <property type="molecule type" value="Genomic_DNA"/>
</dbReference>
<organism evidence="1 2">
    <name type="scientific">Vermiconidia calcicola</name>
    <dbReference type="NCBI Taxonomy" id="1690605"/>
    <lineage>
        <taxon>Eukaryota</taxon>
        <taxon>Fungi</taxon>
        <taxon>Dikarya</taxon>
        <taxon>Ascomycota</taxon>
        <taxon>Pezizomycotina</taxon>
        <taxon>Dothideomycetes</taxon>
        <taxon>Dothideomycetidae</taxon>
        <taxon>Mycosphaerellales</taxon>
        <taxon>Extremaceae</taxon>
        <taxon>Vermiconidia</taxon>
    </lineage>
</organism>
<comment type="caution">
    <text evidence="1">The sequence shown here is derived from an EMBL/GenBank/DDBJ whole genome shotgun (WGS) entry which is preliminary data.</text>
</comment>
<gene>
    <name evidence="1" type="ORF">LTR37_014182</name>
</gene>
<reference evidence="1" key="1">
    <citation type="submission" date="2023-07" db="EMBL/GenBank/DDBJ databases">
        <title>Black Yeasts Isolated from many extreme environments.</title>
        <authorList>
            <person name="Coleine C."/>
            <person name="Stajich J.E."/>
            <person name="Selbmann L."/>
        </authorList>
    </citation>
    <scope>NUCLEOTIDE SEQUENCE</scope>
    <source>
        <strain evidence="1">CCFEE 5714</strain>
    </source>
</reference>
<protein>
    <submittedName>
        <fullName evidence="1">Uncharacterized protein</fullName>
    </submittedName>
</protein>
<keyword evidence="2" id="KW-1185">Reference proteome</keyword>
<proteinExistence type="predicted"/>
<dbReference type="Proteomes" id="UP001281147">
    <property type="component" value="Unassembled WGS sequence"/>
</dbReference>